<dbReference type="InterPro" id="IPR050143">
    <property type="entry name" value="TRIM/RBCC"/>
</dbReference>
<keyword evidence="7" id="KW-1185">Reference proteome</keyword>
<evidence type="ECO:0000259" key="6">
    <source>
        <dbReference type="PROSITE" id="PS50089"/>
    </source>
</evidence>
<keyword evidence="1" id="KW-0479">Metal-binding</keyword>
<dbReference type="InParanoid" id="A0A6P7XCH4"/>
<dbReference type="InterPro" id="IPR017907">
    <property type="entry name" value="Znf_RING_CS"/>
</dbReference>
<evidence type="ECO:0000256" key="4">
    <source>
        <dbReference type="PROSITE-ProRule" id="PRU00175"/>
    </source>
</evidence>
<organism evidence="7 8">
    <name type="scientific">Microcaecilia unicolor</name>
    <dbReference type="NCBI Taxonomy" id="1415580"/>
    <lineage>
        <taxon>Eukaryota</taxon>
        <taxon>Metazoa</taxon>
        <taxon>Chordata</taxon>
        <taxon>Craniata</taxon>
        <taxon>Vertebrata</taxon>
        <taxon>Euteleostomi</taxon>
        <taxon>Amphibia</taxon>
        <taxon>Gymnophiona</taxon>
        <taxon>Siphonopidae</taxon>
        <taxon>Microcaecilia</taxon>
    </lineage>
</organism>
<evidence type="ECO:0000313" key="8">
    <source>
        <dbReference type="RefSeq" id="XP_030053272.1"/>
    </source>
</evidence>
<dbReference type="InterPro" id="IPR013083">
    <property type="entry name" value="Znf_RING/FYVE/PHD"/>
</dbReference>
<dbReference type="OrthoDB" id="654191at2759"/>
<feature type="domain" description="RING-type" evidence="6">
    <location>
        <begin position="16"/>
        <end position="66"/>
    </location>
</feature>
<dbReference type="Proteomes" id="UP000515156">
    <property type="component" value="Chromosome 3"/>
</dbReference>
<gene>
    <name evidence="8" type="primary">LOC115466264</name>
</gene>
<evidence type="ECO:0000313" key="7">
    <source>
        <dbReference type="Proteomes" id="UP000515156"/>
    </source>
</evidence>
<evidence type="ECO:0000256" key="5">
    <source>
        <dbReference type="SAM" id="MobiDB-lite"/>
    </source>
</evidence>
<dbReference type="Gene3D" id="3.30.40.10">
    <property type="entry name" value="Zinc/RING finger domain, C3HC4 (zinc finger)"/>
    <property type="match status" value="1"/>
</dbReference>
<dbReference type="PANTHER" id="PTHR24103">
    <property type="entry name" value="E3 UBIQUITIN-PROTEIN LIGASE TRIM"/>
    <property type="match status" value="1"/>
</dbReference>
<protein>
    <submittedName>
        <fullName evidence="8">RING finger protein 39-like</fullName>
    </submittedName>
</protein>
<dbReference type="PROSITE" id="PS50089">
    <property type="entry name" value="ZF_RING_2"/>
    <property type="match status" value="1"/>
</dbReference>
<dbReference type="AlphaFoldDB" id="A0A6P7XCH4"/>
<dbReference type="PROSITE" id="PS00518">
    <property type="entry name" value="ZF_RING_1"/>
    <property type="match status" value="1"/>
</dbReference>
<keyword evidence="2 4" id="KW-0863">Zinc-finger</keyword>
<dbReference type="Pfam" id="PF15227">
    <property type="entry name" value="zf-C3HC4_4"/>
    <property type="match status" value="1"/>
</dbReference>
<dbReference type="GO" id="GO:0008270">
    <property type="term" value="F:zinc ion binding"/>
    <property type="evidence" value="ECO:0007669"/>
    <property type="project" value="UniProtKB-KW"/>
</dbReference>
<evidence type="ECO:0000256" key="1">
    <source>
        <dbReference type="ARBA" id="ARBA00022723"/>
    </source>
</evidence>
<evidence type="ECO:0000256" key="2">
    <source>
        <dbReference type="ARBA" id="ARBA00022771"/>
    </source>
</evidence>
<dbReference type="GeneID" id="115466264"/>
<dbReference type="InterPro" id="IPR001841">
    <property type="entry name" value="Znf_RING"/>
</dbReference>
<keyword evidence="3" id="KW-0862">Zinc</keyword>
<reference evidence="8" key="1">
    <citation type="submission" date="2025-08" db="UniProtKB">
        <authorList>
            <consortium name="RefSeq"/>
        </authorList>
    </citation>
    <scope>IDENTIFICATION</scope>
</reference>
<dbReference type="SMART" id="SM00184">
    <property type="entry name" value="RING"/>
    <property type="match status" value="1"/>
</dbReference>
<sequence length="124" mass="13864">MATTGPIRELQEETLCPSCSHYFDDPVTLDCDHSYCRACINRHWREAKGAIAALAGPSVAFSCPRCGRASEKKNLRTNVQLSVMVRIAKNLNFAPVDGREPRPRVRPRPATRSVAYNHGEKECH</sequence>
<accession>A0A6P7XCH4</accession>
<feature type="region of interest" description="Disordered" evidence="5">
    <location>
        <begin position="95"/>
        <end position="124"/>
    </location>
</feature>
<name>A0A6P7XCH4_9AMPH</name>
<proteinExistence type="predicted"/>
<dbReference type="SUPFAM" id="SSF57850">
    <property type="entry name" value="RING/U-box"/>
    <property type="match status" value="1"/>
</dbReference>
<evidence type="ECO:0000256" key="3">
    <source>
        <dbReference type="ARBA" id="ARBA00022833"/>
    </source>
</evidence>
<dbReference type="RefSeq" id="XP_030053272.1">
    <property type="nucleotide sequence ID" value="XM_030197412.1"/>
</dbReference>
<dbReference type="KEGG" id="muo:115466264"/>